<dbReference type="PANTHER" id="PTHR46033">
    <property type="entry name" value="PROTEIN MAIN-LIKE 2"/>
    <property type="match status" value="1"/>
</dbReference>
<reference evidence="2" key="1">
    <citation type="journal article" date="2020" name="Nat. Genet.">
        <title>Genomic diversifications of five Gossypium allopolyploid species and their impact on cotton improvement.</title>
        <authorList>
            <person name="Chen Z.J."/>
            <person name="Sreedasyam A."/>
            <person name="Ando A."/>
            <person name="Song Q."/>
            <person name="De Santiago L.M."/>
            <person name="Hulse-Kemp A.M."/>
            <person name="Ding M."/>
            <person name="Ye W."/>
            <person name="Kirkbride R.C."/>
            <person name="Jenkins J."/>
            <person name="Plott C."/>
            <person name="Lovell J."/>
            <person name="Lin Y.M."/>
            <person name="Vaughn R."/>
            <person name="Liu B."/>
            <person name="Simpson S."/>
            <person name="Scheffler B.E."/>
            <person name="Wen L."/>
            <person name="Saski C.A."/>
            <person name="Grover C.E."/>
            <person name="Hu G."/>
            <person name="Conover J.L."/>
            <person name="Carlson J.W."/>
            <person name="Shu S."/>
            <person name="Boston L.B."/>
            <person name="Williams M."/>
            <person name="Peterson D.G."/>
            <person name="McGee K."/>
            <person name="Jones D.C."/>
            <person name="Wendel J.F."/>
            <person name="Stelly D.M."/>
            <person name="Grimwood J."/>
            <person name="Schmutz J."/>
        </authorList>
    </citation>
    <scope>NUCLEOTIDE SEQUENCE [LARGE SCALE GENOMIC DNA]</scope>
    <source>
        <strain evidence="2">cv. TM-1</strain>
    </source>
</reference>
<keyword evidence="2" id="KW-1185">Reference proteome</keyword>
<reference evidence="3" key="2">
    <citation type="submission" date="2025-08" db="UniProtKB">
        <authorList>
            <consortium name="RefSeq"/>
        </authorList>
    </citation>
    <scope>IDENTIFICATION</scope>
</reference>
<dbReference type="KEGG" id="ghi:107907848"/>
<dbReference type="RefSeq" id="XP_016690649.1">
    <property type="nucleotide sequence ID" value="XM_016835160.1"/>
</dbReference>
<evidence type="ECO:0000313" key="3">
    <source>
        <dbReference type="RefSeq" id="XP_016690649.1"/>
    </source>
</evidence>
<evidence type="ECO:0000313" key="2">
    <source>
        <dbReference type="Proteomes" id="UP000818029"/>
    </source>
</evidence>
<sequence>MSDLKCDLITALVERWRLETYTFHLSCGVCTITLEDIALQLEFPIDNIVVTGFSTLSDPETLCYDLLGRSPGDGDDELTTLRFSWLNTTFEYLPSTATEREVMCVVRAYIMHKIGGVLMLDANNNKVHLIYLSPLSDLYATRSYSWGSTVLGTLYRELCRMTKCRAVDIDGCLVLLQSWALYRMPFLVSVTLQTYGFQLVNRWSFSLGNERSYTLLIYRQMIETYAGERFAWMSYSFLDIVAIVPYSTYIHSHLWCINAPLLNFSTIEWYNGDRVL</sequence>
<protein>
    <submittedName>
        <fullName evidence="3">Serine/threonine-protein phosphatase 7 long form homolog</fullName>
    </submittedName>
</protein>
<name>A0A1U8JQP7_GOSHI</name>
<evidence type="ECO:0000259" key="1">
    <source>
        <dbReference type="Pfam" id="PF10536"/>
    </source>
</evidence>
<dbReference type="PANTHER" id="PTHR46033:SF8">
    <property type="entry name" value="PROTEIN MAINTENANCE OF MERISTEMS-LIKE"/>
    <property type="match status" value="1"/>
</dbReference>
<organism evidence="2 3">
    <name type="scientific">Gossypium hirsutum</name>
    <name type="common">Upland cotton</name>
    <name type="synonym">Gossypium mexicanum</name>
    <dbReference type="NCBI Taxonomy" id="3635"/>
    <lineage>
        <taxon>Eukaryota</taxon>
        <taxon>Viridiplantae</taxon>
        <taxon>Streptophyta</taxon>
        <taxon>Embryophyta</taxon>
        <taxon>Tracheophyta</taxon>
        <taxon>Spermatophyta</taxon>
        <taxon>Magnoliopsida</taxon>
        <taxon>eudicotyledons</taxon>
        <taxon>Gunneridae</taxon>
        <taxon>Pentapetalae</taxon>
        <taxon>rosids</taxon>
        <taxon>malvids</taxon>
        <taxon>Malvales</taxon>
        <taxon>Malvaceae</taxon>
        <taxon>Malvoideae</taxon>
        <taxon>Gossypium</taxon>
    </lineage>
</organism>
<gene>
    <name evidence="3" type="primary">LOC107907848</name>
</gene>
<feature type="domain" description="Aminotransferase-like plant mobile" evidence="1">
    <location>
        <begin position="7"/>
        <end position="276"/>
    </location>
</feature>
<proteinExistence type="predicted"/>
<dbReference type="PaxDb" id="3635-A0A1U8JQP7"/>
<dbReference type="InterPro" id="IPR044824">
    <property type="entry name" value="MAIN-like"/>
</dbReference>
<dbReference type="GO" id="GO:0010073">
    <property type="term" value="P:meristem maintenance"/>
    <property type="evidence" value="ECO:0007669"/>
    <property type="project" value="InterPro"/>
</dbReference>
<dbReference type="Pfam" id="PF10536">
    <property type="entry name" value="PMD"/>
    <property type="match status" value="1"/>
</dbReference>
<dbReference type="STRING" id="3635.A0A1U8JQP7"/>
<dbReference type="Proteomes" id="UP000818029">
    <property type="component" value="Chromosome D02"/>
</dbReference>
<accession>A0A1U8JQP7</accession>
<dbReference type="GeneID" id="107907848"/>
<dbReference type="AlphaFoldDB" id="A0A1U8JQP7"/>
<dbReference type="InterPro" id="IPR019557">
    <property type="entry name" value="AminoTfrase-like_pln_mobile"/>
</dbReference>